<keyword evidence="1 2" id="KW-0472">Membrane</keyword>
<feature type="domain" description="OmpA-like" evidence="3">
    <location>
        <begin position="78"/>
        <end position="211"/>
    </location>
</feature>
<proteinExistence type="predicted"/>
<protein>
    <submittedName>
        <fullName evidence="4">OmpA/MotB family outer membrane protein</fullName>
    </submittedName>
</protein>
<sequence>MKEKPSEWIAISDLMAGVMAVVMLLLVVAVLQKSMSDLRYKEELAKASEKKDDPLLKVTTLLDEMLRNSNASELIALDKATRRLTLRDGVFERGSACLNTESKAAVNAIQAQLVSFLLDNPKAKILVEGYTDNIPVSRPVTDYQRFCTVYDDNFTLSAARAREARRELIGTLDASTSKRIVVAGYGESKPLEGIEPSDPRNRRVEVQLLIE</sequence>
<dbReference type="PANTHER" id="PTHR30329:SF21">
    <property type="entry name" value="LIPOPROTEIN YIAD-RELATED"/>
    <property type="match status" value="1"/>
</dbReference>
<dbReference type="InterPro" id="IPR006665">
    <property type="entry name" value="OmpA-like"/>
</dbReference>
<dbReference type="Gene3D" id="3.30.1330.60">
    <property type="entry name" value="OmpA-like domain"/>
    <property type="match status" value="1"/>
</dbReference>
<dbReference type="PROSITE" id="PS51123">
    <property type="entry name" value="OMPA_2"/>
    <property type="match status" value="1"/>
</dbReference>
<evidence type="ECO:0000259" key="3">
    <source>
        <dbReference type="PROSITE" id="PS51123"/>
    </source>
</evidence>
<evidence type="ECO:0000313" key="5">
    <source>
        <dbReference type="Proteomes" id="UP000017548"/>
    </source>
</evidence>
<evidence type="ECO:0000313" key="4">
    <source>
        <dbReference type="EMBL" id="ESE40354.1"/>
    </source>
</evidence>
<organism evidence="4 5">
    <name type="scientific">Shewanella decolorationis S12</name>
    <dbReference type="NCBI Taxonomy" id="1353536"/>
    <lineage>
        <taxon>Bacteria</taxon>
        <taxon>Pseudomonadati</taxon>
        <taxon>Pseudomonadota</taxon>
        <taxon>Gammaproteobacteria</taxon>
        <taxon>Alteromonadales</taxon>
        <taxon>Shewanellaceae</taxon>
        <taxon>Shewanella</taxon>
    </lineage>
</organism>
<keyword evidence="5" id="KW-1185">Reference proteome</keyword>
<gene>
    <name evidence="4" type="ORF">SHD_3106</name>
</gene>
<reference evidence="4 5" key="1">
    <citation type="journal article" date="2013" name="Genome Announc.">
        <title>Draft Genome Sequence of Shewanella decolorationis S12, a Dye-Degrading Bacterium Isolated from a Wastewater Treatment Plant.</title>
        <authorList>
            <person name="Xu M."/>
            <person name="Fang Y."/>
            <person name="Liu J."/>
            <person name="Chen X."/>
            <person name="Sun G."/>
            <person name="Guo J."/>
            <person name="Hua Z."/>
            <person name="Tu Q."/>
            <person name="Wu L."/>
            <person name="Zhou J."/>
            <person name="Liu X."/>
        </authorList>
    </citation>
    <scope>NUCLEOTIDE SEQUENCE [LARGE SCALE GENOMIC DNA]</scope>
    <source>
        <strain evidence="4 5">S12</strain>
    </source>
</reference>
<dbReference type="InterPro" id="IPR050330">
    <property type="entry name" value="Bact_OuterMem_StrucFunc"/>
</dbReference>
<keyword evidence="2" id="KW-0812">Transmembrane</keyword>
<name>A0ABN0PJX1_9GAMM</name>
<dbReference type="RefSeq" id="WP_023268028.1">
    <property type="nucleotide sequence ID" value="NZ_AXZL01000072.1"/>
</dbReference>
<feature type="transmembrane region" description="Helical" evidence="2">
    <location>
        <begin position="14"/>
        <end position="31"/>
    </location>
</feature>
<accession>A0ABN0PJX1</accession>
<dbReference type="Pfam" id="PF00691">
    <property type="entry name" value="OmpA"/>
    <property type="match status" value="1"/>
</dbReference>
<dbReference type="InterPro" id="IPR036737">
    <property type="entry name" value="OmpA-like_sf"/>
</dbReference>
<dbReference type="PANTHER" id="PTHR30329">
    <property type="entry name" value="STATOR ELEMENT OF FLAGELLAR MOTOR COMPLEX"/>
    <property type="match status" value="1"/>
</dbReference>
<keyword evidence="2" id="KW-1133">Transmembrane helix</keyword>
<comment type="caution">
    <text evidence="4">The sequence shown here is derived from an EMBL/GenBank/DDBJ whole genome shotgun (WGS) entry which is preliminary data.</text>
</comment>
<dbReference type="SUPFAM" id="SSF103088">
    <property type="entry name" value="OmpA-like"/>
    <property type="match status" value="1"/>
</dbReference>
<dbReference type="Proteomes" id="UP000017548">
    <property type="component" value="Unassembled WGS sequence"/>
</dbReference>
<dbReference type="EMBL" id="AXZL01000072">
    <property type="protein sequence ID" value="ESE40354.1"/>
    <property type="molecule type" value="Genomic_DNA"/>
</dbReference>
<evidence type="ECO:0000256" key="2">
    <source>
        <dbReference type="SAM" id="Phobius"/>
    </source>
</evidence>
<evidence type="ECO:0000256" key="1">
    <source>
        <dbReference type="PROSITE-ProRule" id="PRU00473"/>
    </source>
</evidence>